<dbReference type="EMBL" id="JAPZBO010000010">
    <property type="protein sequence ID" value="KAJ5300042.1"/>
    <property type="molecule type" value="Genomic_DNA"/>
</dbReference>
<dbReference type="InterPro" id="IPR037396">
    <property type="entry name" value="FMN_HAD"/>
</dbReference>
<dbReference type="Proteomes" id="UP001147746">
    <property type="component" value="Unassembled WGS sequence"/>
</dbReference>
<evidence type="ECO:0000256" key="1">
    <source>
        <dbReference type="ARBA" id="ARBA00001917"/>
    </source>
</evidence>
<dbReference type="AlphaFoldDB" id="A0A9W9PMZ4"/>
<dbReference type="InterPro" id="IPR013785">
    <property type="entry name" value="Aldolase_TIM"/>
</dbReference>
<keyword evidence="2" id="KW-0560">Oxidoreductase</keyword>
<evidence type="ECO:0000256" key="2">
    <source>
        <dbReference type="ARBA" id="ARBA00023002"/>
    </source>
</evidence>
<feature type="domain" description="FMN hydroxy acid dehydrogenase" evidence="3">
    <location>
        <begin position="1"/>
        <end position="234"/>
    </location>
</feature>
<protein>
    <submittedName>
        <fullName evidence="4">Aldolase-type TIM barrel</fullName>
    </submittedName>
</protein>
<dbReference type="PANTHER" id="PTHR10578">
    <property type="entry name" value="S -2-HYDROXY-ACID OXIDASE-RELATED"/>
    <property type="match status" value="1"/>
</dbReference>
<dbReference type="GO" id="GO:0016491">
    <property type="term" value="F:oxidoreductase activity"/>
    <property type="evidence" value="ECO:0007669"/>
    <property type="project" value="UniProtKB-KW"/>
</dbReference>
<comment type="caution">
    <text evidence="4">The sequence shown here is derived from an EMBL/GenBank/DDBJ whole genome shotgun (WGS) entry which is preliminary data.</text>
</comment>
<dbReference type="PANTHER" id="PTHR10578:SF143">
    <property type="entry name" value="FMN-DEPENDENT ALPHA-HYDROXY ACID DEHYDROGENASE PB1A11.03"/>
    <property type="match status" value="1"/>
</dbReference>
<sequence length="234" mass="26132">MKNEVYQAGLKSKKPSITFNSLKYTNSKNAFKKWRNCAITIGQEWLPRQKRSLFGETYDYPIAIVPVGVQRIIHTDGETATVKAAQQEHVTYILSTASAPSIEDVAKAKGSGSRWYQLYWPLNKDNDISVSFLSRAKAAGYKVLVVTLDTYLLGWRPNNIGVALGSSDPVYRSKFQEKHVKTIEVDIETAATEWKQIGSPGFSHSWEDIKFMSTLSCDGIQASGVEKDSTGHFN</sequence>
<dbReference type="PROSITE" id="PS51349">
    <property type="entry name" value="FMN_HYDROXY_ACID_DH_2"/>
    <property type="match status" value="1"/>
</dbReference>
<evidence type="ECO:0000313" key="4">
    <source>
        <dbReference type="EMBL" id="KAJ5300042.1"/>
    </source>
</evidence>
<evidence type="ECO:0000259" key="3">
    <source>
        <dbReference type="PROSITE" id="PS51349"/>
    </source>
</evidence>
<comment type="cofactor">
    <cofactor evidence="1">
        <name>FMN</name>
        <dbReference type="ChEBI" id="CHEBI:58210"/>
    </cofactor>
</comment>
<reference evidence="4" key="2">
    <citation type="journal article" date="2023" name="IMA Fungus">
        <title>Comparative genomic study of the Penicillium genus elucidates a diverse pangenome and 15 lateral gene transfer events.</title>
        <authorList>
            <person name="Petersen C."/>
            <person name="Sorensen T."/>
            <person name="Nielsen M.R."/>
            <person name="Sondergaard T.E."/>
            <person name="Sorensen J.L."/>
            <person name="Fitzpatrick D.A."/>
            <person name="Frisvad J.C."/>
            <person name="Nielsen K.L."/>
        </authorList>
    </citation>
    <scope>NUCLEOTIDE SEQUENCE</scope>
    <source>
        <strain evidence="4">IBT 21472</strain>
    </source>
</reference>
<dbReference type="Gene3D" id="3.20.20.70">
    <property type="entry name" value="Aldolase class I"/>
    <property type="match status" value="1"/>
</dbReference>
<name>A0A9W9PMZ4_9EURO</name>
<reference evidence="4" key="1">
    <citation type="submission" date="2022-12" db="EMBL/GenBank/DDBJ databases">
        <authorList>
            <person name="Petersen C."/>
        </authorList>
    </citation>
    <scope>NUCLEOTIDE SEQUENCE</scope>
    <source>
        <strain evidence="4">IBT 21472</strain>
    </source>
</reference>
<dbReference type="Pfam" id="PF01070">
    <property type="entry name" value="FMN_dh"/>
    <property type="match status" value="1"/>
</dbReference>
<dbReference type="SUPFAM" id="SSF51395">
    <property type="entry name" value="FMN-linked oxidoreductases"/>
    <property type="match status" value="1"/>
</dbReference>
<keyword evidence="5" id="KW-1185">Reference proteome</keyword>
<evidence type="ECO:0000313" key="5">
    <source>
        <dbReference type="Proteomes" id="UP001147746"/>
    </source>
</evidence>
<proteinExistence type="predicted"/>
<organism evidence="4 5">
    <name type="scientific">Penicillium atrosanguineum</name>
    <dbReference type="NCBI Taxonomy" id="1132637"/>
    <lineage>
        <taxon>Eukaryota</taxon>
        <taxon>Fungi</taxon>
        <taxon>Dikarya</taxon>
        <taxon>Ascomycota</taxon>
        <taxon>Pezizomycotina</taxon>
        <taxon>Eurotiomycetes</taxon>
        <taxon>Eurotiomycetidae</taxon>
        <taxon>Eurotiales</taxon>
        <taxon>Aspergillaceae</taxon>
        <taxon>Penicillium</taxon>
    </lineage>
</organism>
<dbReference type="InterPro" id="IPR000262">
    <property type="entry name" value="FMN-dep_DH"/>
</dbReference>
<gene>
    <name evidence="4" type="ORF">N7476_011599</name>
</gene>
<accession>A0A9W9PMZ4</accession>